<proteinExistence type="predicted"/>
<accession>A0A645E9U2</accession>
<sequence length="124" mass="13914">MRVAIFFLGFNKEIRNLPITRQNAKIGIGAKTVFNFMLRKPKNFALNPFHGKKLDMFFIGATPVAESAVKRTASVCLENGRKRIFFIFDKFIEQPHQVGRGKGSCVCNNSILRFNGNAVFSSIG</sequence>
<organism evidence="1">
    <name type="scientific">bioreactor metagenome</name>
    <dbReference type="NCBI Taxonomy" id="1076179"/>
    <lineage>
        <taxon>unclassified sequences</taxon>
        <taxon>metagenomes</taxon>
        <taxon>ecological metagenomes</taxon>
    </lineage>
</organism>
<protein>
    <submittedName>
        <fullName evidence="1">Uncharacterized protein</fullName>
    </submittedName>
</protein>
<name>A0A645E9U2_9ZZZZ</name>
<reference evidence="1" key="1">
    <citation type="submission" date="2019-08" db="EMBL/GenBank/DDBJ databases">
        <authorList>
            <person name="Kucharzyk K."/>
            <person name="Murdoch R.W."/>
            <person name="Higgins S."/>
            <person name="Loffler F."/>
        </authorList>
    </citation>
    <scope>NUCLEOTIDE SEQUENCE</scope>
</reference>
<evidence type="ECO:0000313" key="1">
    <source>
        <dbReference type="EMBL" id="MPM97583.1"/>
    </source>
</evidence>
<dbReference type="EMBL" id="VSSQ01043843">
    <property type="protein sequence ID" value="MPM97583.1"/>
    <property type="molecule type" value="Genomic_DNA"/>
</dbReference>
<comment type="caution">
    <text evidence="1">The sequence shown here is derived from an EMBL/GenBank/DDBJ whole genome shotgun (WGS) entry which is preliminary data.</text>
</comment>
<gene>
    <name evidence="1" type="ORF">SDC9_144758</name>
</gene>
<dbReference type="AlphaFoldDB" id="A0A645E9U2"/>